<gene>
    <name evidence="1" type="ORF">KMW28_15330</name>
</gene>
<sequence>MVNSITKKFIRPNLIYKNDQRVDLTFAIFDLKSHQLIDGSEKFKSLFQYKEDDNVHLNDLFLDEKYQPLSVDFFIEKVNLNVRAYTKSENGHYHKLIFNSKCSETKIHISFVL</sequence>
<dbReference type="AlphaFoldDB" id="A0AAX1N585"/>
<organism evidence="1 2">
    <name type="scientific">Flammeovirga yaeyamensis</name>
    <dbReference type="NCBI Taxonomy" id="367791"/>
    <lineage>
        <taxon>Bacteria</taxon>
        <taxon>Pseudomonadati</taxon>
        <taxon>Bacteroidota</taxon>
        <taxon>Cytophagia</taxon>
        <taxon>Cytophagales</taxon>
        <taxon>Flammeovirgaceae</taxon>
        <taxon>Flammeovirga</taxon>
    </lineage>
</organism>
<evidence type="ECO:0000313" key="1">
    <source>
        <dbReference type="EMBL" id="QWG01023.1"/>
    </source>
</evidence>
<dbReference type="RefSeq" id="WP_169662606.1">
    <property type="nucleotide sequence ID" value="NZ_CP076132.1"/>
</dbReference>
<name>A0AAX1N585_9BACT</name>
<evidence type="ECO:0000313" key="2">
    <source>
        <dbReference type="Proteomes" id="UP000678679"/>
    </source>
</evidence>
<dbReference type="KEGG" id="fya:KMW28_15330"/>
<dbReference type="Proteomes" id="UP000678679">
    <property type="component" value="Chromosome 1"/>
</dbReference>
<keyword evidence="2" id="KW-1185">Reference proteome</keyword>
<accession>A0AAX1N585</accession>
<protein>
    <submittedName>
        <fullName evidence="1">Uncharacterized protein</fullName>
    </submittedName>
</protein>
<proteinExistence type="predicted"/>
<reference evidence="1 2" key="1">
    <citation type="submission" date="2021-05" db="EMBL/GenBank/DDBJ databases">
        <title>Comparative genomic studies on the polysaccharide-degrading batcterial strains of the Flammeovirga genus.</title>
        <authorList>
            <person name="Zewei F."/>
            <person name="Zheng Z."/>
            <person name="Yu L."/>
            <person name="Ruyue G."/>
            <person name="Yanhong M."/>
            <person name="Yuanyuan C."/>
            <person name="Jingyan G."/>
            <person name="Wenjun H."/>
        </authorList>
    </citation>
    <scope>NUCLEOTIDE SEQUENCE [LARGE SCALE GENOMIC DNA]</scope>
    <source>
        <strain evidence="1 2">NBRC:100898</strain>
    </source>
</reference>
<dbReference type="EMBL" id="CP076132">
    <property type="protein sequence ID" value="QWG01023.1"/>
    <property type="molecule type" value="Genomic_DNA"/>
</dbReference>